<comment type="caution">
    <text evidence="1">The sequence shown here is derived from an EMBL/GenBank/DDBJ whole genome shotgun (WGS) entry which is preliminary data.</text>
</comment>
<proteinExistence type="predicted"/>
<accession>A0ACA9REQ5</accession>
<organism evidence="1 2">
    <name type="scientific">Cetraspora pellucida</name>
    <dbReference type="NCBI Taxonomy" id="1433469"/>
    <lineage>
        <taxon>Eukaryota</taxon>
        <taxon>Fungi</taxon>
        <taxon>Fungi incertae sedis</taxon>
        <taxon>Mucoromycota</taxon>
        <taxon>Glomeromycotina</taxon>
        <taxon>Glomeromycetes</taxon>
        <taxon>Diversisporales</taxon>
        <taxon>Gigasporaceae</taxon>
        <taxon>Cetraspora</taxon>
    </lineage>
</organism>
<evidence type="ECO:0000313" key="2">
    <source>
        <dbReference type="Proteomes" id="UP000789366"/>
    </source>
</evidence>
<keyword evidence="2" id="KW-1185">Reference proteome</keyword>
<name>A0ACA9REQ5_9GLOM</name>
<sequence>QKILQEEEETYLLSPEAKQKYSPQKEKELLTTLTQLIESIDNLPYTSSSNSYSSLSEQDEEYHPLPDLDNLYTEAGQLIT</sequence>
<dbReference type="Proteomes" id="UP000789366">
    <property type="component" value="Unassembled WGS sequence"/>
</dbReference>
<protein>
    <submittedName>
        <fullName evidence="1">8097_t:CDS:1</fullName>
    </submittedName>
</protein>
<feature type="non-terminal residue" evidence="1">
    <location>
        <position position="1"/>
    </location>
</feature>
<dbReference type="EMBL" id="CAJVPW010068367">
    <property type="protein sequence ID" value="CAG8790277.1"/>
    <property type="molecule type" value="Genomic_DNA"/>
</dbReference>
<reference evidence="1" key="1">
    <citation type="submission" date="2021-06" db="EMBL/GenBank/DDBJ databases">
        <authorList>
            <person name="Kallberg Y."/>
            <person name="Tangrot J."/>
            <person name="Rosling A."/>
        </authorList>
    </citation>
    <scope>NUCLEOTIDE SEQUENCE</scope>
    <source>
        <strain evidence="1">28 12/20/2015</strain>
    </source>
</reference>
<gene>
    <name evidence="1" type="ORF">SPELUC_LOCUS17173</name>
</gene>
<evidence type="ECO:0000313" key="1">
    <source>
        <dbReference type="EMBL" id="CAG8790277.1"/>
    </source>
</evidence>